<dbReference type="PROSITE" id="PS50885">
    <property type="entry name" value="HAMP"/>
    <property type="match status" value="1"/>
</dbReference>
<dbReference type="InterPro" id="IPR003660">
    <property type="entry name" value="HAMP_dom"/>
</dbReference>
<dbReference type="PANTHER" id="PTHR32089">
    <property type="entry name" value="METHYL-ACCEPTING CHEMOTAXIS PROTEIN MCPB"/>
    <property type="match status" value="1"/>
</dbReference>
<feature type="transmembrane region" description="Helical" evidence="7">
    <location>
        <begin position="12"/>
        <end position="30"/>
    </location>
</feature>
<evidence type="ECO:0000313" key="11">
    <source>
        <dbReference type="Proteomes" id="UP000553776"/>
    </source>
</evidence>
<comment type="caution">
    <text evidence="10">The sequence shown here is derived from an EMBL/GenBank/DDBJ whole genome shotgun (WGS) entry which is preliminary data.</text>
</comment>
<evidence type="ECO:0000256" key="1">
    <source>
        <dbReference type="ARBA" id="ARBA00004236"/>
    </source>
</evidence>
<dbReference type="PANTHER" id="PTHR32089:SF112">
    <property type="entry name" value="LYSOZYME-LIKE PROTEIN-RELATED"/>
    <property type="match status" value="1"/>
</dbReference>
<comment type="similarity">
    <text evidence="5">Belongs to the methyl-accepting chemotaxis (MCP) protein family.</text>
</comment>
<keyword evidence="4 6" id="KW-0807">Transducer</keyword>
<gene>
    <name evidence="10" type="ORF">H7B90_25075</name>
</gene>
<protein>
    <submittedName>
        <fullName evidence="10">HAMP domain-containing protein</fullName>
    </submittedName>
</protein>
<dbReference type="CDD" id="cd06225">
    <property type="entry name" value="HAMP"/>
    <property type="match status" value="1"/>
</dbReference>
<organism evidence="10 11">
    <name type="scientific">Cohnella xylanilytica</name>
    <dbReference type="NCBI Taxonomy" id="557555"/>
    <lineage>
        <taxon>Bacteria</taxon>
        <taxon>Bacillati</taxon>
        <taxon>Bacillota</taxon>
        <taxon>Bacilli</taxon>
        <taxon>Bacillales</taxon>
        <taxon>Paenibacillaceae</taxon>
        <taxon>Cohnella</taxon>
    </lineage>
</organism>
<evidence type="ECO:0000259" key="9">
    <source>
        <dbReference type="PROSITE" id="PS50885"/>
    </source>
</evidence>
<dbReference type="RefSeq" id="WP_185138638.1">
    <property type="nucleotide sequence ID" value="NZ_JACJVR010000098.1"/>
</dbReference>
<dbReference type="EMBL" id="JACJVR010000098">
    <property type="protein sequence ID" value="MBB6694674.1"/>
    <property type="molecule type" value="Genomic_DNA"/>
</dbReference>
<dbReference type="AlphaFoldDB" id="A0A841U993"/>
<evidence type="ECO:0000256" key="3">
    <source>
        <dbReference type="ARBA" id="ARBA00023136"/>
    </source>
</evidence>
<feature type="transmembrane region" description="Helical" evidence="7">
    <location>
        <begin position="195"/>
        <end position="216"/>
    </location>
</feature>
<dbReference type="Pfam" id="PF00015">
    <property type="entry name" value="MCPsignal"/>
    <property type="match status" value="1"/>
</dbReference>
<dbReference type="SUPFAM" id="SSF103190">
    <property type="entry name" value="Sensory domain-like"/>
    <property type="match status" value="1"/>
</dbReference>
<accession>A0A841U993</accession>
<evidence type="ECO:0000256" key="6">
    <source>
        <dbReference type="PROSITE-ProRule" id="PRU00284"/>
    </source>
</evidence>
<dbReference type="SMART" id="SM00304">
    <property type="entry name" value="HAMP"/>
    <property type="match status" value="2"/>
</dbReference>
<dbReference type="InterPro" id="IPR004089">
    <property type="entry name" value="MCPsignal_dom"/>
</dbReference>
<evidence type="ECO:0000259" key="8">
    <source>
        <dbReference type="PROSITE" id="PS50111"/>
    </source>
</evidence>
<keyword evidence="7" id="KW-0812">Transmembrane</keyword>
<dbReference type="GO" id="GO:0005886">
    <property type="term" value="C:plasma membrane"/>
    <property type="evidence" value="ECO:0007669"/>
    <property type="project" value="UniProtKB-SubCell"/>
</dbReference>
<dbReference type="SUPFAM" id="SSF58104">
    <property type="entry name" value="Methyl-accepting chemotaxis protein (MCP) signaling domain"/>
    <property type="match status" value="1"/>
</dbReference>
<dbReference type="GO" id="GO:0007165">
    <property type="term" value="P:signal transduction"/>
    <property type="evidence" value="ECO:0007669"/>
    <property type="project" value="UniProtKB-KW"/>
</dbReference>
<keyword evidence="3 7" id="KW-0472">Membrane</keyword>
<dbReference type="CDD" id="cd11386">
    <property type="entry name" value="MCP_signal"/>
    <property type="match status" value="1"/>
</dbReference>
<name>A0A841U993_9BACL</name>
<feature type="domain" description="HAMP" evidence="9">
    <location>
        <begin position="217"/>
        <end position="275"/>
    </location>
</feature>
<dbReference type="Gene3D" id="1.10.8.500">
    <property type="entry name" value="HAMP domain in histidine kinase"/>
    <property type="match status" value="1"/>
</dbReference>
<keyword evidence="11" id="KW-1185">Reference proteome</keyword>
<dbReference type="Pfam" id="PF00672">
    <property type="entry name" value="HAMP"/>
    <property type="match status" value="1"/>
</dbReference>
<dbReference type="Gene3D" id="1.10.287.950">
    <property type="entry name" value="Methyl-accepting chemotaxis protein"/>
    <property type="match status" value="1"/>
</dbReference>
<sequence>MSRFGSRLAWKLSTMILALLLILSTVLIYMQIRNTKQASQEAIGSFSMRLAESYAGQFDLKPYEQFLADPQETDLYWSLREELNRYRERIGAMYVYTVKIDDKGEPILLIDGQPRDSDSASPIGEVTDMPKEAVEAVLKGQSAKSGIIRNPEYGDYISSYAPLRRADGTVIGVLGIDTGASVASTIFRDVMSASVPAFVAMGALTLLVFLLIAWFLSRALRPLGTVVRGAEAIARGDLAEAKSRLGARKVRSKDEIGQAYAAMDKMIERLGVTLGDVVRDMTATTKSLVESTERFRSETGRMVGSTERLEHAAAGLAEGAEHQRTGAEESAKSMEEITAAIQRVAEASASVSGASGEALETAERGRSSIGWLREQVDHIAGAAKETTESVRVLGGYMEEIEPALQAITSIADQTKLLALNASIEAARAGEHGAGFAIVAGEVRKLAEASAESVERVASLLEHIRQESARIGERMEKESEEMARGTELSSEAEALFGRTVDRFELVNGQIREISAAAEQILAGSEEVAASVEQIAQISAASADHTASIREMSARQLEAAKLIAEATERLAERSSGLEAAVAKFKL</sequence>
<reference evidence="10 11" key="1">
    <citation type="submission" date="2020-08" db="EMBL/GenBank/DDBJ databases">
        <title>Cohnella phylogeny.</title>
        <authorList>
            <person name="Dunlap C."/>
        </authorList>
    </citation>
    <scope>NUCLEOTIDE SEQUENCE [LARGE SCALE GENOMIC DNA]</scope>
    <source>
        <strain evidence="10 11">DSM 25239</strain>
    </source>
</reference>
<keyword evidence="2" id="KW-1003">Cell membrane</keyword>
<evidence type="ECO:0000256" key="2">
    <source>
        <dbReference type="ARBA" id="ARBA00022475"/>
    </source>
</evidence>
<dbReference type="SMART" id="SM00283">
    <property type="entry name" value="MA"/>
    <property type="match status" value="1"/>
</dbReference>
<evidence type="ECO:0000256" key="4">
    <source>
        <dbReference type="ARBA" id="ARBA00023224"/>
    </source>
</evidence>
<keyword evidence="7" id="KW-1133">Transmembrane helix</keyword>
<dbReference type="Proteomes" id="UP000553776">
    <property type="component" value="Unassembled WGS sequence"/>
</dbReference>
<feature type="domain" description="Methyl-accepting transducer" evidence="8">
    <location>
        <begin position="298"/>
        <end position="534"/>
    </location>
</feature>
<dbReference type="InterPro" id="IPR029151">
    <property type="entry name" value="Sensor-like_sf"/>
</dbReference>
<comment type="subcellular location">
    <subcellularLocation>
        <location evidence="1">Cell membrane</location>
    </subcellularLocation>
</comment>
<dbReference type="PROSITE" id="PS50111">
    <property type="entry name" value="CHEMOTAXIS_TRANSDUC_2"/>
    <property type="match status" value="1"/>
</dbReference>
<evidence type="ECO:0000256" key="7">
    <source>
        <dbReference type="SAM" id="Phobius"/>
    </source>
</evidence>
<proteinExistence type="inferred from homology"/>
<evidence type="ECO:0000256" key="5">
    <source>
        <dbReference type="ARBA" id="ARBA00029447"/>
    </source>
</evidence>
<evidence type="ECO:0000313" key="10">
    <source>
        <dbReference type="EMBL" id="MBB6694674.1"/>
    </source>
</evidence>